<evidence type="ECO:0000256" key="4">
    <source>
        <dbReference type="ARBA" id="ARBA00023004"/>
    </source>
</evidence>
<keyword evidence="2" id="KW-0949">S-adenosyl-L-methionine</keyword>
<dbReference type="AlphaFoldDB" id="A0A2T4ZEM3"/>
<evidence type="ECO:0000256" key="3">
    <source>
        <dbReference type="ARBA" id="ARBA00022723"/>
    </source>
</evidence>
<reference evidence="7 8" key="1">
    <citation type="submission" date="2018-04" db="EMBL/GenBank/DDBJ databases">
        <title>Genomic Encyclopedia of Archaeal and Bacterial Type Strains, Phase II (KMG-II): from individual species to whole genera.</title>
        <authorList>
            <person name="Goeker M."/>
        </authorList>
    </citation>
    <scope>NUCLEOTIDE SEQUENCE [LARGE SCALE GENOMIC DNA]</scope>
    <source>
        <strain evidence="7 8">DSM 25521</strain>
    </source>
</reference>
<name>A0A2T4ZEM3_9HYPH</name>
<keyword evidence="5" id="KW-0411">Iron-sulfur</keyword>
<gene>
    <name evidence="7" type="ORF">C8P69_103264</name>
</gene>
<keyword evidence="3" id="KW-0479">Metal-binding</keyword>
<protein>
    <submittedName>
        <fullName evidence="7">MoaA/NifB/PqqE/SkfB family radical SAM enzyme</fullName>
    </submittedName>
</protein>
<dbReference type="GO" id="GO:0051536">
    <property type="term" value="F:iron-sulfur cluster binding"/>
    <property type="evidence" value="ECO:0007669"/>
    <property type="project" value="UniProtKB-KW"/>
</dbReference>
<keyword evidence="8" id="KW-1185">Reference proteome</keyword>
<evidence type="ECO:0000313" key="7">
    <source>
        <dbReference type="EMBL" id="PTM60334.1"/>
    </source>
</evidence>
<comment type="cofactor">
    <cofactor evidence="1">
        <name>[4Fe-4S] cluster</name>
        <dbReference type="ChEBI" id="CHEBI:49883"/>
    </cofactor>
</comment>
<dbReference type="Pfam" id="PF04055">
    <property type="entry name" value="Radical_SAM"/>
    <property type="match status" value="1"/>
</dbReference>
<evidence type="ECO:0000256" key="1">
    <source>
        <dbReference type="ARBA" id="ARBA00001966"/>
    </source>
</evidence>
<dbReference type="CDD" id="cd01335">
    <property type="entry name" value="Radical_SAM"/>
    <property type="match status" value="1"/>
</dbReference>
<dbReference type="SFLD" id="SFLDS00029">
    <property type="entry name" value="Radical_SAM"/>
    <property type="match status" value="1"/>
</dbReference>
<dbReference type="Proteomes" id="UP000241808">
    <property type="component" value="Unassembled WGS sequence"/>
</dbReference>
<dbReference type="InterPro" id="IPR058240">
    <property type="entry name" value="rSAM_sf"/>
</dbReference>
<dbReference type="RefSeq" id="WP_170118179.1">
    <property type="nucleotide sequence ID" value="NZ_PZZL01000003.1"/>
</dbReference>
<organism evidence="7 8">
    <name type="scientific">Phreatobacter oligotrophus</name>
    <dbReference type="NCBI Taxonomy" id="1122261"/>
    <lineage>
        <taxon>Bacteria</taxon>
        <taxon>Pseudomonadati</taxon>
        <taxon>Pseudomonadota</taxon>
        <taxon>Alphaproteobacteria</taxon>
        <taxon>Hyphomicrobiales</taxon>
        <taxon>Phreatobacteraceae</taxon>
        <taxon>Phreatobacter</taxon>
    </lineage>
</organism>
<evidence type="ECO:0000259" key="6">
    <source>
        <dbReference type="Pfam" id="PF04055"/>
    </source>
</evidence>
<dbReference type="PANTHER" id="PTHR11228">
    <property type="entry name" value="RADICAL SAM DOMAIN PROTEIN"/>
    <property type="match status" value="1"/>
</dbReference>
<keyword evidence="4" id="KW-0408">Iron</keyword>
<accession>A0A2T4ZEM3</accession>
<evidence type="ECO:0000256" key="2">
    <source>
        <dbReference type="ARBA" id="ARBA00022691"/>
    </source>
</evidence>
<dbReference type="GO" id="GO:0046872">
    <property type="term" value="F:metal ion binding"/>
    <property type="evidence" value="ECO:0007669"/>
    <property type="project" value="UniProtKB-KW"/>
</dbReference>
<dbReference type="EMBL" id="PZZL01000003">
    <property type="protein sequence ID" value="PTM60334.1"/>
    <property type="molecule type" value="Genomic_DNA"/>
</dbReference>
<dbReference type="InterPro" id="IPR050377">
    <property type="entry name" value="Radical_SAM_PqqE_MftC-like"/>
</dbReference>
<dbReference type="InterPro" id="IPR007197">
    <property type="entry name" value="rSAM"/>
</dbReference>
<evidence type="ECO:0000256" key="5">
    <source>
        <dbReference type="ARBA" id="ARBA00023014"/>
    </source>
</evidence>
<dbReference type="SFLD" id="SFLDG01067">
    <property type="entry name" value="SPASM/twitch_domain_containing"/>
    <property type="match status" value="1"/>
</dbReference>
<evidence type="ECO:0000313" key="8">
    <source>
        <dbReference type="Proteomes" id="UP000241808"/>
    </source>
</evidence>
<dbReference type="GO" id="GO:0003824">
    <property type="term" value="F:catalytic activity"/>
    <property type="evidence" value="ECO:0007669"/>
    <property type="project" value="InterPro"/>
</dbReference>
<dbReference type="PANTHER" id="PTHR11228:SF7">
    <property type="entry name" value="PQQA PEPTIDE CYCLASE"/>
    <property type="match status" value="1"/>
</dbReference>
<dbReference type="Gene3D" id="3.20.20.70">
    <property type="entry name" value="Aldolase class I"/>
    <property type="match status" value="1"/>
</dbReference>
<dbReference type="InterPro" id="IPR013785">
    <property type="entry name" value="Aldolase_TIM"/>
</dbReference>
<sequence>MDARRGSNLIGGAMDYDVEADWQLLDTCNYRCGYCFFDAERLGRKLRPAADAATWEAAFARTGRRWLLHITGGEPSLYPELADLALRLSQRHHLSFNTNLTGPAIGAMAQVVDPARVSFINAGLHPFEQARHAGRDRFLKNLDLLQERGFRVFVSVVATPAVLADFDAVQSLVAPSGLVVVPKALRAVVDGRRYPDAYTEAERSTFRARSAEARLAYAAMLGEGEQPSIDVFADEAILHGEPEFRGWSCAAGSRFVRIETDGTVYRCGENTRLGNLLDGSLRLLGRPRTCDTSFCFYFCQKYAVPPAPGLMARMQRWAGLA</sequence>
<comment type="caution">
    <text evidence="7">The sequence shown here is derived from an EMBL/GenBank/DDBJ whole genome shotgun (WGS) entry which is preliminary data.</text>
</comment>
<proteinExistence type="predicted"/>
<dbReference type="SUPFAM" id="SSF102114">
    <property type="entry name" value="Radical SAM enzymes"/>
    <property type="match status" value="1"/>
</dbReference>
<feature type="domain" description="Radical SAM core" evidence="6">
    <location>
        <begin position="25"/>
        <end position="155"/>
    </location>
</feature>